<name>A0A9X8RB59_9BACI</name>
<proteinExistence type="predicted"/>
<accession>A0A9X8RB59</accession>
<evidence type="ECO:0000313" key="1">
    <source>
        <dbReference type="EMBL" id="SIR71884.1"/>
    </source>
</evidence>
<organism evidence="1 2">
    <name type="scientific">Peribacillus simplex</name>
    <dbReference type="NCBI Taxonomy" id="1478"/>
    <lineage>
        <taxon>Bacteria</taxon>
        <taxon>Bacillati</taxon>
        <taxon>Bacillota</taxon>
        <taxon>Bacilli</taxon>
        <taxon>Bacillales</taxon>
        <taxon>Bacillaceae</taxon>
        <taxon>Peribacillus</taxon>
    </lineage>
</organism>
<dbReference type="EMBL" id="FTMX01000005">
    <property type="protein sequence ID" value="SIR71884.1"/>
    <property type="molecule type" value="Genomic_DNA"/>
</dbReference>
<sequence>MLLKNYWRTKLCFHMWVSKNVKKISKRQAEGIEVAKNNGVRFGRRKYE</sequence>
<protein>
    <submittedName>
        <fullName evidence="1">Uncharacterized protein</fullName>
    </submittedName>
</protein>
<gene>
    <name evidence="1" type="ORF">SAMN05878482_105176</name>
</gene>
<dbReference type="AlphaFoldDB" id="A0A9X8RB59"/>
<reference evidence="1 2" key="1">
    <citation type="submission" date="2017-01" db="EMBL/GenBank/DDBJ databases">
        <authorList>
            <person name="Varghese N."/>
            <person name="Submissions S."/>
        </authorList>
    </citation>
    <scope>NUCLEOTIDE SEQUENCE [LARGE SCALE GENOMIC DNA]</scope>
    <source>
        <strain evidence="1 2">RUG2-6</strain>
    </source>
</reference>
<evidence type="ECO:0000313" key="2">
    <source>
        <dbReference type="Proteomes" id="UP000185829"/>
    </source>
</evidence>
<dbReference type="Proteomes" id="UP000185829">
    <property type="component" value="Unassembled WGS sequence"/>
</dbReference>
<comment type="caution">
    <text evidence="1">The sequence shown here is derived from an EMBL/GenBank/DDBJ whole genome shotgun (WGS) entry which is preliminary data.</text>
</comment>